<keyword evidence="1" id="KW-0472">Membrane</keyword>
<keyword evidence="3" id="KW-1185">Reference proteome</keyword>
<organism evidence="2 3">
    <name type="scientific">Glossina pallidipes</name>
    <name type="common">Tsetse fly</name>
    <dbReference type="NCBI Taxonomy" id="7398"/>
    <lineage>
        <taxon>Eukaryota</taxon>
        <taxon>Metazoa</taxon>
        <taxon>Ecdysozoa</taxon>
        <taxon>Arthropoda</taxon>
        <taxon>Hexapoda</taxon>
        <taxon>Insecta</taxon>
        <taxon>Pterygota</taxon>
        <taxon>Neoptera</taxon>
        <taxon>Endopterygota</taxon>
        <taxon>Diptera</taxon>
        <taxon>Brachycera</taxon>
        <taxon>Muscomorpha</taxon>
        <taxon>Hippoboscoidea</taxon>
        <taxon>Glossinidae</taxon>
        <taxon>Glossina</taxon>
    </lineage>
</organism>
<dbReference type="VEuPathDB" id="VectorBase:GPAI039379"/>
<reference evidence="3" key="1">
    <citation type="submission" date="2014-03" db="EMBL/GenBank/DDBJ databases">
        <authorList>
            <person name="Aksoy S."/>
            <person name="Warren W."/>
            <person name="Wilson R.K."/>
        </authorList>
    </citation>
    <scope>NUCLEOTIDE SEQUENCE [LARGE SCALE GENOMIC DNA]</scope>
    <source>
        <strain evidence="3">IAEA</strain>
    </source>
</reference>
<evidence type="ECO:0000256" key="1">
    <source>
        <dbReference type="SAM" id="Phobius"/>
    </source>
</evidence>
<name>A0A1B0AAI8_GLOPL</name>
<accession>A0A1B0AAI8</accession>
<dbReference type="Proteomes" id="UP000092445">
    <property type="component" value="Unassembled WGS sequence"/>
</dbReference>
<keyword evidence="1" id="KW-1133">Transmembrane helix</keyword>
<reference evidence="2" key="2">
    <citation type="submission" date="2020-05" db="UniProtKB">
        <authorList>
            <consortium name="EnsemblMetazoa"/>
        </authorList>
    </citation>
    <scope>IDENTIFICATION</scope>
    <source>
        <strain evidence="2">IAEA</strain>
    </source>
</reference>
<feature type="transmembrane region" description="Helical" evidence="1">
    <location>
        <begin position="19"/>
        <end position="38"/>
    </location>
</feature>
<proteinExistence type="predicted"/>
<sequence length="113" mass="12971">MHQAVIVIISVSRRTLSSFSFHDFPLVLLPYFVIFGVGKIRKFYLFSLPEFAYYAQVLTICYQSNLVTWFQFHFQICSSDQMNSFGCTSFQNSSTSSSQHIQSEQMLTTAAII</sequence>
<dbReference type="EnsemblMetazoa" id="GPAI039379-RA">
    <property type="protein sequence ID" value="GPAI039379-PA"/>
    <property type="gene ID" value="GPAI039379"/>
</dbReference>
<dbReference type="AlphaFoldDB" id="A0A1B0AAI8"/>
<evidence type="ECO:0000313" key="3">
    <source>
        <dbReference type="Proteomes" id="UP000092445"/>
    </source>
</evidence>
<evidence type="ECO:0000313" key="2">
    <source>
        <dbReference type="EnsemblMetazoa" id="GPAI039379-PA"/>
    </source>
</evidence>
<protein>
    <submittedName>
        <fullName evidence="2">Uncharacterized protein</fullName>
    </submittedName>
</protein>
<keyword evidence="1" id="KW-0812">Transmembrane</keyword>